<dbReference type="Gramene" id="Os06t0706500-00">
    <property type="protein sequence ID" value="Os06t0706500-00"/>
    <property type="gene ID" value="Os06g0706500"/>
</dbReference>
<reference evidence="1 2" key="3">
    <citation type="journal article" date="2013" name="Rice">
        <title>Improvement of the Oryza sativa Nipponbare reference genome using next generation sequence and optical map data.</title>
        <authorList>
            <person name="Kawahara Y."/>
            <person name="de la Bastide M."/>
            <person name="Hamilton J.P."/>
            <person name="Kanamori H."/>
            <person name="McCombie W.R."/>
            <person name="Ouyang S."/>
            <person name="Schwartz D.C."/>
            <person name="Tanaka T."/>
            <person name="Wu J."/>
            <person name="Zhou S."/>
            <person name="Childs K.L."/>
            <person name="Davidson R.M."/>
            <person name="Lin H."/>
            <person name="Quesada-Ocampo L."/>
            <person name="Vaillancourt B."/>
            <person name="Sakai H."/>
            <person name="Lee S.S."/>
            <person name="Kim J."/>
            <person name="Numa H."/>
            <person name="Itoh T."/>
            <person name="Buell C.R."/>
            <person name="Matsumoto T."/>
        </authorList>
    </citation>
    <scope>NUCLEOTIDE SEQUENCE [LARGE SCALE GENOMIC DNA]</scope>
    <source>
        <strain evidence="2">cv. Nipponbare</strain>
    </source>
</reference>
<dbReference type="PaxDb" id="39947-Q5Z8U3"/>
<evidence type="ECO:0000313" key="1">
    <source>
        <dbReference type="EMBL" id="BAS99407.1"/>
    </source>
</evidence>
<evidence type="ECO:0000313" key="2">
    <source>
        <dbReference type="Proteomes" id="UP000059680"/>
    </source>
</evidence>
<reference evidence="2" key="1">
    <citation type="journal article" date="2005" name="Nature">
        <title>The map-based sequence of the rice genome.</title>
        <authorList>
            <consortium name="International rice genome sequencing project (IRGSP)"/>
            <person name="Matsumoto T."/>
            <person name="Wu J."/>
            <person name="Kanamori H."/>
            <person name="Katayose Y."/>
            <person name="Fujisawa M."/>
            <person name="Namiki N."/>
            <person name="Mizuno H."/>
            <person name="Yamamoto K."/>
            <person name="Antonio B.A."/>
            <person name="Baba T."/>
            <person name="Sakata K."/>
            <person name="Nagamura Y."/>
            <person name="Aoki H."/>
            <person name="Arikawa K."/>
            <person name="Arita K."/>
            <person name="Bito T."/>
            <person name="Chiden Y."/>
            <person name="Fujitsuka N."/>
            <person name="Fukunaka R."/>
            <person name="Hamada M."/>
            <person name="Harada C."/>
            <person name="Hayashi A."/>
            <person name="Hijishita S."/>
            <person name="Honda M."/>
            <person name="Hosokawa S."/>
            <person name="Ichikawa Y."/>
            <person name="Idonuma A."/>
            <person name="Iijima M."/>
            <person name="Ikeda M."/>
            <person name="Ikeno M."/>
            <person name="Ito K."/>
            <person name="Ito S."/>
            <person name="Ito T."/>
            <person name="Ito Y."/>
            <person name="Ito Y."/>
            <person name="Iwabuchi A."/>
            <person name="Kamiya K."/>
            <person name="Karasawa W."/>
            <person name="Kurita K."/>
            <person name="Katagiri S."/>
            <person name="Kikuta A."/>
            <person name="Kobayashi H."/>
            <person name="Kobayashi N."/>
            <person name="Machita K."/>
            <person name="Maehara T."/>
            <person name="Masukawa M."/>
            <person name="Mizubayashi T."/>
            <person name="Mukai Y."/>
            <person name="Nagasaki H."/>
            <person name="Nagata Y."/>
            <person name="Naito S."/>
            <person name="Nakashima M."/>
            <person name="Nakama Y."/>
            <person name="Nakamichi Y."/>
            <person name="Nakamura M."/>
            <person name="Meguro A."/>
            <person name="Negishi M."/>
            <person name="Ohta I."/>
            <person name="Ohta T."/>
            <person name="Okamoto M."/>
            <person name="Ono N."/>
            <person name="Saji S."/>
            <person name="Sakaguchi M."/>
            <person name="Sakai K."/>
            <person name="Shibata M."/>
            <person name="Shimokawa T."/>
            <person name="Song J."/>
            <person name="Takazaki Y."/>
            <person name="Terasawa K."/>
            <person name="Tsugane M."/>
            <person name="Tsuji K."/>
            <person name="Ueda S."/>
            <person name="Waki K."/>
            <person name="Yamagata H."/>
            <person name="Yamamoto M."/>
            <person name="Yamamoto S."/>
            <person name="Yamane H."/>
            <person name="Yoshiki S."/>
            <person name="Yoshihara R."/>
            <person name="Yukawa K."/>
            <person name="Zhong H."/>
            <person name="Yano M."/>
            <person name="Yuan Q."/>
            <person name="Ouyang S."/>
            <person name="Liu J."/>
            <person name="Jones K.M."/>
            <person name="Gansberger K."/>
            <person name="Moffat K."/>
            <person name="Hill J."/>
            <person name="Bera J."/>
            <person name="Fadrosh D."/>
            <person name="Jin S."/>
            <person name="Johri S."/>
            <person name="Kim M."/>
            <person name="Overton L."/>
            <person name="Reardon M."/>
            <person name="Tsitrin T."/>
            <person name="Vuong H."/>
            <person name="Weaver B."/>
            <person name="Ciecko A."/>
            <person name="Tallon L."/>
            <person name="Jackson J."/>
            <person name="Pai G."/>
            <person name="Aken S.V."/>
            <person name="Utterback T."/>
            <person name="Reidmuller S."/>
            <person name="Feldblyum T."/>
            <person name="Hsiao J."/>
            <person name="Zismann V."/>
            <person name="Iobst S."/>
            <person name="de Vazeille A.R."/>
            <person name="Buell C.R."/>
            <person name="Ying K."/>
            <person name="Li Y."/>
            <person name="Lu T."/>
            <person name="Huang Y."/>
            <person name="Zhao Q."/>
            <person name="Feng Q."/>
            <person name="Zhang L."/>
            <person name="Zhu J."/>
            <person name="Weng Q."/>
            <person name="Mu J."/>
            <person name="Lu Y."/>
            <person name="Fan D."/>
            <person name="Liu Y."/>
            <person name="Guan J."/>
            <person name="Zhang Y."/>
            <person name="Yu S."/>
            <person name="Liu X."/>
            <person name="Zhang Y."/>
            <person name="Hong G."/>
            <person name="Han B."/>
            <person name="Choisne N."/>
            <person name="Demange N."/>
            <person name="Orjeda G."/>
            <person name="Samain S."/>
            <person name="Cattolico L."/>
            <person name="Pelletier E."/>
            <person name="Couloux A."/>
            <person name="Segurens B."/>
            <person name="Wincker P."/>
            <person name="D'Hont A."/>
            <person name="Scarpelli C."/>
            <person name="Weissenbach J."/>
            <person name="Salanoubat M."/>
            <person name="Quetier F."/>
            <person name="Yu Y."/>
            <person name="Kim H.R."/>
            <person name="Rambo T."/>
            <person name="Currie J."/>
            <person name="Collura K."/>
            <person name="Luo M."/>
            <person name="Yang T."/>
            <person name="Ammiraju J.S.S."/>
            <person name="Engler F."/>
            <person name="Soderlund C."/>
            <person name="Wing R.A."/>
            <person name="Palmer L.E."/>
            <person name="de la Bastide M."/>
            <person name="Spiegel L."/>
            <person name="Nascimento L."/>
            <person name="Zutavern T."/>
            <person name="O'Shaughnessy A."/>
            <person name="Dike S."/>
            <person name="Dedhia N."/>
            <person name="Preston R."/>
            <person name="Balija V."/>
            <person name="McCombie W.R."/>
            <person name="Chow T."/>
            <person name="Chen H."/>
            <person name="Chung M."/>
            <person name="Chen C."/>
            <person name="Shaw J."/>
            <person name="Wu H."/>
            <person name="Hsiao K."/>
            <person name="Chao Y."/>
            <person name="Chu M."/>
            <person name="Cheng C."/>
            <person name="Hour A."/>
            <person name="Lee P."/>
            <person name="Lin S."/>
            <person name="Lin Y."/>
            <person name="Liou J."/>
            <person name="Liu S."/>
            <person name="Hsing Y."/>
            <person name="Raghuvanshi S."/>
            <person name="Mohanty A."/>
            <person name="Bharti A.K."/>
            <person name="Gaur A."/>
            <person name="Gupta V."/>
            <person name="Kumar D."/>
            <person name="Ravi V."/>
            <person name="Vij S."/>
            <person name="Kapur A."/>
            <person name="Khurana P."/>
            <person name="Khurana P."/>
            <person name="Khurana J.P."/>
            <person name="Tyagi A.K."/>
            <person name="Gaikwad K."/>
            <person name="Singh A."/>
            <person name="Dalal V."/>
            <person name="Srivastava S."/>
            <person name="Dixit A."/>
            <person name="Pal A.K."/>
            <person name="Ghazi I.A."/>
            <person name="Yadav M."/>
            <person name="Pandit A."/>
            <person name="Bhargava A."/>
            <person name="Sureshbabu K."/>
            <person name="Batra K."/>
            <person name="Sharma T.R."/>
            <person name="Mohapatra T."/>
            <person name="Singh N.K."/>
            <person name="Messing J."/>
            <person name="Nelson A.B."/>
            <person name="Fuks G."/>
            <person name="Kavchok S."/>
            <person name="Keizer G."/>
            <person name="Linton E."/>
            <person name="Llaca V."/>
            <person name="Song R."/>
            <person name="Tanyolac B."/>
            <person name="Young S."/>
            <person name="Ho-Il K."/>
            <person name="Hahn J.H."/>
            <person name="Sangsakoo G."/>
            <person name="Vanavichit A."/>
            <person name="de Mattos Luiz.A.T."/>
            <person name="Zimmer P.D."/>
            <person name="Malone G."/>
            <person name="Dellagostin O."/>
            <person name="de Oliveira A.C."/>
            <person name="Bevan M."/>
            <person name="Bancroft I."/>
            <person name="Minx P."/>
            <person name="Cordum H."/>
            <person name="Wilson R."/>
            <person name="Cheng Z."/>
            <person name="Jin W."/>
            <person name="Jiang J."/>
            <person name="Leong S.A."/>
            <person name="Iwama H."/>
            <person name="Gojobori T."/>
            <person name="Itoh T."/>
            <person name="Niimura Y."/>
            <person name="Fujii Y."/>
            <person name="Habara T."/>
            <person name="Sakai H."/>
            <person name="Sato Y."/>
            <person name="Wilson G."/>
            <person name="Kumar K."/>
            <person name="McCouch S."/>
            <person name="Juretic N."/>
            <person name="Hoen D."/>
            <person name="Wright S."/>
            <person name="Bruskiewich R."/>
            <person name="Bureau T."/>
            <person name="Miyao A."/>
            <person name="Hirochika H."/>
            <person name="Nishikawa T."/>
            <person name="Kadowaki K."/>
            <person name="Sugiura M."/>
            <person name="Burr B."/>
            <person name="Sasaki T."/>
        </authorList>
    </citation>
    <scope>NUCLEOTIDE SEQUENCE [LARGE SCALE GENOMIC DNA]</scope>
    <source>
        <strain evidence="2">cv. Nipponbare</strain>
    </source>
</reference>
<protein>
    <submittedName>
        <fullName evidence="1">Os06g0706500 protein</fullName>
    </submittedName>
</protein>
<dbReference type="AlphaFoldDB" id="Q5Z8U3"/>
<sequence length="98" mass="9984">MSTRGSAASFAIACAHSLTAIPERFAPSSPSTSWWSWPPPGRGLRADVHNVPHLSLSRAGSGGGCAVAVRDGLDWRGRSYNATGALGGLGCKCADACA</sequence>
<organism evidence="1 2">
    <name type="scientific">Oryza sativa subsp. japonica</name>
    <name type="common">Rice</name>
    <dbReference type="NCBI Taxonomy" id="39947"/>
    <lineage>
        <taxon>Eukaryota</taxon>
        <taxon>Viridiplantae</taxon>
        <taxon>Streptophyta</taxon>
        <taxon>Embryophyta</taxon>
        <taxon>Tracheophyta</taxon>
        <taxon>Spermatophyta</taxon>
        <taxon>Magnoliopsida</taxon>
        <taxon>Liliopsida</taxon>
        <taxon>Poales</taxon>
        <taxon>Poaceae</taxon>
        <taxon>BOP clade</taxon>
        <taxon>Oryzoideae</taxon>
        <taxon>Oryzeae</taxon>
        <taxon>Oryzinae</taxon>
        <taxon>Oryza</taxon>
        <taxon>Oryza sativa</taxon>
    </lineage>
</organism>
<gene>
    <name evidence="1" type="ordered locus">Os06g0706500</name>
    <name evidence="1" type="ORF">OSNPB_060706500</name>
</gene>
<reference evidence="1 2" key="2">
    <citation type="journal article" date="2013" name="Plant Cell Physiol.">
        <title>Rice Annotation Project Database (RAP-DB): an integrative and interactive database for rice genomics.</title>
        <authorList>
            <person name="Sakai H."/>
            <person name="Lee S.S."/>
            <person name="Tanaka T."/>
            <person name="Numa H."/>
            <person name="Kim J."/>
            <person name="Kawahara Y."/>
            <person name="Wakimoto H."/>
            <person name="Yang C.C."/>
            <person name="Iwamoto M."/>
            <person name="Abe T."/>
            <person name="Yamada Y."/>
            <person name="Muto A."/>
            <person name="Inokuchi H."/>
            <person name="Ikemura T."/>
            <person name="Matsumoto T."/>
            <person name="Sasaki T."/>
            <person name="Itoh T."/>
        </authorList>
    </citation>
    <scope>NUCLEOTIDE SEQUENCE [LARGE SCALE GENOMIC DNA]</scope>
    <source>
        <strain evidence="2">cv. Nipponbare</strain>
    </source>
</reference>
<dbReference type="InParanoid" id="Q5Z8U3"/>
<accession>Q5Z8U3</accession>
<dbReference type="HOGENOM" id="CLU_2337399_0_0_1"/>
<dbReference type="EMBL" id="AP014962">
    <property type="protein sequence ID" value="BAS99407.1"/>
    <property type="molecule type" value="Genomic_DNA"/>
</dbReference>
<dbReference type="Proteomes" id="UP000059680">
    <property type="component" value="Chromosome 6"/>
</dbReference>
<name>Q5Z8U3_ORYSJ</name>
<keyword evidence="2" id="KW-1185">Reference proteome</keyword>
<proteinExistence type="predicted"/>